<gene>
    <name evidence="3" type="ORF">Pmani_026555</name>
</gene>
<dbReference type="PANTHER" id="PTHR23279">
    <property type="entry name" value="DEFECTIVE PROBOSCIS EXTENSION RESPONSE DPR -RELATED"/>
    <property type="match status" value="1"/>
</dbReference>
<dbReference type="InterPro" id="IPR036179">
    <property type="entry name" value="Ig-like_dom_sf"/>
</dbReference>
<feature type="transmembrane region" description="Helical" evidence="1">
    <location>
        <begin position="138"/>
        <end position="156"/>
    </location>
</feature>
<dbReference type="PROSITE" id="PS50835">
    <property type="entry name" value="IG_LIKE"/>
    <property type="match status" value="1"/>
</dbReference>
<evidence type="ECO:0000259" key="2">
    <source>
        <dbReference type="PROSITE" id="PS50835"/>
    </source>
</evidence>
<comment type="caution">
    <text evidence="3">The sequence shown here is derived from an EMBL/GenBank/DDBJ whole genome shotgun (WGS) entry which is preliminary data.</text>
</comment>
<evidence type="ECO:0000313" key="4">
    <source>
        <dbReference type="Proteomes" id="UP001292094"/>
    </source>
</evidence>
<keyword evidence="4" id="KW-1185">Reference proteome</keyword>
<protein>
    <recommendedName>
        <fullName evidence="2">Ig-like domain-containing protein</fullName>
    </recommendedName>
</protein>
<dbReference type="InterPro" id="IPR003599">
    <property type="entry name" value="Ig_sub"/>
</dbReference>
<dbReference type="SMART" id="SM00408">
    <property type="entry name" value="IGc2"/>
    <property type="match status" value="1"/>
</dbReference>
<accession>A0AAE1TXR0</accession>
<dbReference type="EMBL" id="JAWZYT010002897">
    <property type="protein sequence ID" value="KAK4301296.1"/>
    <property type="molecule type" value="Genomic_DNA"/>
</dbReference>
<dbReference type="InterPro" id="IPR007110">
    <property type="entry name" value="Ig-like_dom"/>
</dbReference>
<dbReference type="Proteomes" id="UP001292094">
    <property type="component" value="Unassembled WGS sequence"/>
</dbReference>
<dbReference type="SMART" id="SM00409">
    <property type="entry name" value="IG"/>
    <property type="match status" value="1"/>
</dbReference>
<dbReference type="GO" id="GO:0050808">
    <property type="term" value="P:synapse organization"/>
    <property type="evidence" value="ECO:0007669"/>
    <property type="project" value="TreeGrafter"/>
</dbReference>
<keyword evidence="1" id="KW-0812">Transmembrane</keyword>
<dbReference type="GO" id="GO:0032589">
    <property type="term" value="C:neuron projection membrane"/>
    <property type="evidence" value="ECO:0007669"/>
    <property type="project" value="TreeGrafter"/>
</dbReference>
<dbReference type="Pfam" id="PF13927">
    <property type="entry name" value="Ig_3"/>
    <property type="match status" value="1"/>
</dbReference>
<organism evidence="3 4">
    <name type="scientific">Petrolisthes manimaculis</name>
    <dbReference type="NCBI Taxonomy" id="1843537"/>
    <lineage>
        <taxon>Eukaryota</taxon>
        <taxon>Metazoa</taxon>
        <taxon>Ecdysozoa</taxon>
        <taxon>Arthropoda</taxon>
        <taxon>Crustacea</taxon>
        <taxon>Multicrustacea</taxon>
        <taxon>Malacostraca</taxon>
        <taxon>Eumalacostraca</taxon>
        <taxon>Eucarida</taxon>
        <taxon>Decapoda</taxon>
        <taxon>Pleocyemata</taxon>
        <taxon>Anomura</taxon>
        <taxon>Galatheoidea</taxon>
        <taxon>Porcellanidae</taxon>
        <taxon>Petrolisthes</taxon>
    </lineage>
</organism>
<proteinExistence type="predicted"/>
<feature type="domain" description="Ig-like" evidence="2">
    <location>
        <begin position="3"/>
        <end position="107"/>
    </location>
</feature>
<evidence type="ECO:0000313" key="3">
    <source>
        <dbReference type="EMBL" id="KAK4301296.1"/>
    </source>
</evidence>
<dbReference type="SUPFAM" id="SSF48726">
    <property type="entry name" value="Immunoglobulin"/>
    <property type="match status" value="1"/>
</dbReference>
<reference evidence="3" key="1">
    <citation type="submission" date="2023-11" db="EMBL/GenBank/DDBJ databases">
        <title>Genome assemblies of two species of porcelain crab, Petrolisthes cinctipes and Petrolisthes manimaculis (Anomura: Porcellanidae).</title>
        <authorList>
            <person name="Angst P."/>
        </authorList>
    </citation>
    <scope>NUCLEOTIDE SEQUENCE</scope>
    <source>
        <strain evidence="3">PB745_02</strain>
        <tissue evidence="3">Gill</tissue>
    </source>
</reference>
<evidence type="ECO:0000256" key="1">
    <source>
        <dbReference type="SAM" id="Phobius"/>
    </source>
</evidence>
<dbReference type="PANTHER" id="PTHR23279:SF36">
    <property type="entry name" value="DEFECTIVE PROBOSCIS EXTENSION RESPONSE 9, ISOFORM A"/>
    <property type="match status" value="1"/>
</dbReference>
<sequence length="163" mass="17775">MEPELDKETSPSDSGLFEAEAVVSGPSEVHIEEGSKLALECHILRAASPPVYIFWYHNSTMVNYGRQKSLEINHRNYTSSLVVTEVRPSDAGTYTCDPHLATPANVTVHVVTGKTPAAMQHGRNQVDGGGVSCRPPSFVVVLTAFLVSLVVPLLSYSRHQHHL</sequence>
<dbReference type="InterPro" id="IPR003598">
    <property type="entry name" value="Ig_sub2"/>
</dbReference>
<dbReference type="InterPro" id="IPR013783">
    <property type="entry name" value="Ig-like_fold"/>
</dbReference>
<dbReference type="Gene3D" id="2.60.40.10">
    <property type="entry name" value="Immunoglobulins"/>
    <property type="match status" value="1"/>
</dbReference>
<name>A0AAE1TXR0_9EUCA</name>
<dbReference type="InterPro" id="IPR037448">
    <property type="entry name" value="Zig-8"/>
</dbReference>
<dbReference type="AlphaFoldDB" id="A0AAE1TXR0"/>
<keyword evidence="1" id="KW-1133">Transmembrane helix</keyword>
<keyword evidence="1" id="KW-0472">Membrane</keyword>
<dbReference type="CDD" id="cd00096">
    <property type="entry name" value="Ig"/>
    <property type="match status" value="1"/>
</dbReference>